<sequence length="200" mass="23097">MQVKEKENVETTVDTRGLFCPLPLTIVSKKLKEIPEGKRLKVLADDKAFKKDVKFWCQETGNKLIDFKEVDGHYEAIIERGKGFHGEGLWEKIKFISLGIKLHIIQHILDLLPSKKPKYLITFVSIAEGLRADKWLKERGIDDYVLLPVPDEIYPHCGLVFGLRSKEKAVEIFNTLKENKFAVEDIHIVDRDKKYPVLQI</sequence>
<dbReference type="InterPro" id="IPR021778">
    <property type="entry name" value="Se/S_carrier-like"/>
</dbReference>
<evidence type="ECO:0000259" key="3">
    <source>
        <dbReference type="Pfam" id="PF11823"/>
    </source>
</evidence>
<evidence type="ECO:0000313" key="5">
    <source>
        <dbReference type="Proteomes" id="UP000001366"/>
    </source>
</evidence>
<dbReference type="Gene3D" id="3.30.110.40">
    <property type="entry name" value="TusA-like domain"/>
    <property type="match status" value="1"/>
</dbReference>
<dbReference type="InterPro" id="IPR036868">
    <property type="entry name" value="TusA-like_sf"/>
</dbReference>
<evidence type="ECO:0000259" key="2">
    <source>
        <dbReference type="Pfam" id="PF01206"/>
    </source>
</evidence>
<organism evidence="4 5">
    <name type="scientific">Persephonella marina (strain DSM 14350 / EX-H1)</name>
    <dbReference type="NCBI Taxonomy" id="123214"/>
    <lineage>
        <taxon>Bacteria</taxon>
        <taxon>Pseudomonadati</taxon>
        <taxon>Aquificota</taxon>
        <taxon>Aquificia</taxon>
        <taxon>Aquificales</taxon>
        <taxon>Hydrogenothermaceae</taxon>
        <taxon>Persephonella</taxon>
    </lineage>
</organism>
<proteinExistence type="inferred from homology"/>
<reference evidence="4 5" key="1">
    <citation type="journal article" date="2009" name="J. Bacteriol.">
        <title>Complete and draft genome sequences of six members of the Aquificales.</title>
        <authorList>
            <person name="Reysenbach A.L."/>
            <person name="Hamamura N."/>
            <person name="Podar M."/>
            <person name="Griffiths E."/>
            <person name="Ferreira S."/>
            <person name="Hochstein R."/>
            <person name="Heidelberg J."/>
            <person name="Johnson J."/>
            <person name="Mead D."/>
            <person name="Pohorille A."/>
            <person name="Sarmiento M."/>
            <person name="Schweighofer K."/>
            <person name="Seshadri R."/>
            <person name="Voytek M.A."/>
        </authorList>
    </citation>
    <scope>NUCLEOTIDE SEQUENCE [LARGE SCALE GENOMIC DNA]</scope>
    <source>
        <strain evidence="5">DSM 14350 / EX-H1</strain>
    </source>
</reference>
<dbReference type="Pfam" id="PF11823">
    <property type="entry name" value="Se_S_carrier"/>
    <property type="match status" value="1"/>
</dbReference>
<dbReference type="STRING" id="123214.PERMA_0542"/>
<accession>C0QUG6</accession>
<protein>
    <submittedName>
        <fullName evidence="4">Uncharacterized protein</fullName>
    </submittedName>
</protein>
<dbReference type="HOGENOM" id="CLU_1433852_0_0_0"/>
<dbReference type="eggNOG" id="COG0425">
    <property type="taxonomic scope" value="Bacteria"/>
</dbReference>
<dbReference type="EMBL" id="CP001230">
    <property type="protein sequence ID" value="ACO04383.1"/>
    <property type="molecule type" value="Genomic_DNA"/>
</dbReference>
<feature type="domain" description="UPF0033" evidence="2">
    <location>
        <begin position="12"/>
        <end position="80"/>
    </location>
</feature>
<evidence type="ECO:0000256" key="1">
    <source>
        <dbReference type="ARBA" id="ARBA00008984"/>
    </source>
</evidence>
<dbReference type="Pfam" id="PF01206">
    <property type="entry name" value="TusA"/>
    <property type="match status" value="1"/>
</dbReference>
<dbReference type="Proteomes" id="UP000001366">
    <property type="component" value="Chromosome"/>
</dbReference>
<dbReference type="CDD" id="cd00291">
    <property type="entry name" value="SirA_YedF_YeeD"/>
    <property type="match status" value="1"/>
</dbReference>
<keyword evidence="5" id="KW-1185">Reference proteome</keyword>
<name>C0QUG6_PERMH</name>
<gene>
    <name evidence="4" type="ordered locus">PERMA_0542</name>
</gene>
<comment type="similarity">
    <text evidence="1">Belongs to the sulfur carrier protein TusA family.</text>
</comment>
<feature type="domain" description="Putative Se/S carrier protein-like" evidence="3">
    <location>
        <begin position="118"/>
        <end position="187"/>
    </location>
</feature>
<dbReference type="KEGG" id="pmx:PERMA_0542"/>
<dbReference type="PANTHER" id="PTHR33279">
    <property type="entry name" value="SULFUR CARRIER PROTEIN YEDF-RELATED"/>
    <property type="match status" value="1"/>
</dbReference>
<dbReference type="PANTHER" id="PTHR33279:SF6">
    <property type="entry name" value="SULFUR CARRIER PROTEIN YEDF-RELATED"/>
    <property type="match status" value="1"/>
</dbReference>
<dbReference type="OrthoDB" id="14621at2"/>
<dbReference type="InterPro" id="IPR001455">
    <property type="entry name" value="TusA-like"/>
</dbReference>
<dbReference type="PaxDb" id="123214-PERMA_0542"/>
<evidence type="ECO:0000313" key="4">
    <source>
        <dbReference type="EMBL" id="ACO04383.1"/>
    </source>
</evidence>
<dbReference type="AlphaFoldDB" id="C0QUG6"/>
<dbReference type="RefSeq" id="WP_012676621.1">
    <property type="nucleotide sequence ID" value="NC_012440.1"/>
</dbReference>
<dbReference type="SUPFAM" id="SSF64307">
    <property type="entry name" value="SirA-like"/>
    <property type="match status" value="1"/>
</dbReference>